<sequence length="96" mass="10206">MCISAVFIAGIETAGERERKHLDTVNLVGSWSSLSHDTRLFLVVKVVVHTGAPQIDISKASDVMLDTEVRGRLTTAVSVETGGRIAPPELATMAAC</sequence>
<protein>
    <submittedName>
        <fullName evidence="1">Uncharacterized protein</fullName>
    </submittedName>
</protein>
<dbReference type="EMBL" id="QGKV02000759">
    <property type="protein sequence ID" value="KAF3560575.1"/>
    <property type="molecule type" value="Genomic_DNA"/>
</dbReference>
<evidence type="ECO:0000313" key="2">
    <source>
        <dbReference type="Proteomes" id="UP000266723"/>
    </source>
</evidence>
<gene>
    <name evidence="1" type="ORF">DY000_02018091</name>
</gene>
<proteinExistence type="predicted"/>
<dbReference type="Proteomes" id="UP000266723">
    <property type="component" value="Unassembled WGS sequence"/>
</dbReference>
<comment type="caution">
    <text evidence="1">The sequence shown here is derived from an EMBL/GenBank/DDBJ whole genome shotgun (WGS) entry which is preliminary data.</text>
</comment>
<evidence type="ECO:0000313" key="1">
    <source>
        <dbReference type="EMBL" id="KAF3560575.1"/>
    </source>
</evidence>
<organism evidence="1 2">
    <name type="scientific">Brassica cretica</name>
    <name type="common">Mustard</name>
    <dbReference type="NCBI Taxonomy" id="69181"/>
    <lineage>
        <taxon>Eukaryota</taxon>
        <taxon>Viridiplantae</taxon>
        <taxon>Streptophyta</taxon>
        <taxon>Embryophyta</taxon>
        <taxon>Tracheophyta</taxon>
        <taxon>Spermatophyta</taxon>
        <taxon>Magnoliopsida</taxon>
        <taxon>eudicotyledons</taxon>
        <taxon>Gunneridae</taxon>
        <taxon>Pentapetalae</taxon>
        <taxon>rosids</taxon>
        <taxon>malvids</taxon>
        <taxon>Brassicales</taxon>
        <taxon>Brassicaceae</taxon>
        <taxon>Brassiceae</taxon>
        <taxon>Brassica</taxon>
    </lineage>
</organism>
<name>A0ABQ7CLJ9_BRACR</name>
<reference evidence="1 2" key="1">
    <citation type="journal article" date="2020" name="BMC Genomics">
        <title>Intraspecific diversification of the crop wild relative Brassica cretica Lam. using demographic model selection.</title>
        <authorList>
            <person name="Kioukis A."/>
            <person name="Michalopoulou V.A."/>
            <person name="Briers L."/>
            <person name="Pirintsos S."/>
            <person name="Studholme D.J."/>
            <person name="Pavlidis P."/>
            <person name="Sarris P.F."/>
        </authorList>
    </citation>
    <scope>NUCLEOTIDE SEQUENCE [LARGE SCALE GENOMIC DNA]</scope>
    <source>
        <strain evidence="2">cv. PFS-1207/04</strain>
    </source>
</reference>
<accession>A0ABQ7CLJ9</accession>
<keyword evidence="2" id="KW-1185">Reference proteome</keyword>